<name>A0ABV1K1A3_9PSEU</name>
<dbReference type="InterPro" id="IPR051313">
    <property type="entry name" value="Bact_iron-sidero_bind"/>
</dbReference>
<dbReference type="PROSITE" id="PS50983">
    <property type="entry name" value="FE_B12_PBP"/>
    <property type="match status" value="1"/>
</dbReference>
<organism evidence="7 8">
    <name type="scientific">Pseudonocardia tropica</name>
    <dbReference type="NCBI Taxonomy" id="681289"/>
    <lineage>
        <taxon>Bacteria</taxon>
        <taxon>Bacillati</taxon>
        <taxon>Actinomycetota</taxon>
        <taxon>Actinomycetes</taxon>
        <taxon>Pseudonocardiales</taxon>
        <taxon>Pseudonocardiaceae</taxon>
        <taxon>Pseudonocardia</taxon>
    </lineage>
</organism>
<dbReference type="PROSITE" id="PS51257">
    <property type="entry name" value="PROKAR_LIPOPROTEIN"/>
    <property type="match status" value="1"/>
</dbReference>
<feature type="domain" description="Fe/B12 periplasmic-binding" evidence="6">
    <location>
        <begin position="56"/>
        <end position="318"/>
    </location>
</feature>
<keyword evidence="3" id="KW-0813">Transport</keyword>
<dbReference type="SUPFAM" id="SSF53807">
    <property type="entry name" value="Helical backbone' metal receptor"/>
    <property type="match status" value="1"/>
</dbReference>
<evidence type="ECO:0000256" key="3">
    <source>
        <dbReference type="ARBA" id="ARBA00022448"/>
    </source>
</evidence>
<accession>A0ABV1K1A3</accession>
<comment type="caution">
    <text evidence="7">The sequence shown here is derived from an EMBL/GenBank/DDBJ whole genome shotgun (WGS) entry which is preliminary data.</text>
</comment>
<evidence type="ECO:0000256" key="1">
    <source>
        <dbReference type="ARBA" id="ARBA00004196"/>
    </source>
</evidence>
<comment type="subcellular location">
    <subcellularLocation>
        <location evidence="1">Cell envelope</location>
    </subcellularLocation>
</comment>
<protein>
    <submittedName>
        <fullName evidence="7">Iron-siderophore ABC transporter substrate-binding protein</fullName>
    </submittedName>
</protein>
<dbReference type="Gene3D" id="3.40.50.1980">
    <property type="entry name" value="Nitrogenase molybdenum iron protein domain"/>
    <property type="match status" value="2"/>
</dbReference>
<evidence type="ECO:0000256" key="2">
    <source>
        <dbReference type="ARBA" id="ARBA00008814"/>
    </source>
</evidence>
<evidence type="ECO:0000259" key="6">
    <source>
        <dbReference type="PROSITE" id="PS50983"/>
    </source>
</evidence>
<evidence type="ECO:0000256" key="4">
    <source>
        <dbReference type="ARBA" id="ARBA00022729"/>
    </source>
</evidence>
<keyword evidence="8" id="KW-1185">Reference proteome</keyword>
<dbReference type="Proteomes" id="UP001464923">
    <property type="component" value="Unassembled WGS sequence"/>
</dbReference>
<feature type="signal peptide" evidence="5">
    <location>
        <begin position="1"/>
        <end position="25"/>
    </location>
</feature>
<reference evidence="7 8" key="1">
    <citation type="submission" date="2024-03" db="EMBL/GenBank/DDBJ databases">
        <title>Draft genome sequence of Pseudonocardia tropica JCM 19149.</title>
        <authorList>
            <person name="Butdee W."/>
            <person name="Duangmal K."/>
        </authorList>
    </citation>
    <scope>NUCLEOTIDE SEQUENCE [LARGE SCALE GENOMIC DNA]</scope>
    <source>
        <strain evidence="7 8">JCM 19149</strain>
    </source>
</reference>
<evidence type="ECO:0000313" key="7">
    <source>
        <dbReference type="EMBL" id="MEQ3541127.1"/>
    </source>
</evidence>
<dbReference type="CDD" id="cd01146">
    <property type="entry name" value="FhuD"/>
    <property type="match status" value="1"/>
</dbReference>
<dbReference type="Pfam" id="PF01497">
    <property type="entry name" value="Peripla_BP_2"/>
    <property type="match status" value="1"/>
</dbReference>
<dbReference type="RefSeq" id="WP_345644947.1">
    <property type="nucleotide sequence ID" value="NZ_BAABLY010000027.1"/>
</dbReference>
<dbReference type="InterPro" id="IPR002491">
    <property type="entry name" value="ABC_transptr_periplasmic_BD"/>
</dbReference>
<evidence type="ECO:0000313" key="8">
    <source>
        <dbReference type="Proteomes" id="UP001464923"/>
    </source>
</evidence>
<proteinExistence type="inferred from homology"/>
<comment type="similarity">
    <text evidence="2">Belongs to the bacterial solute-binding protein 8 family.</text>
</comment>
<dbReference type="PANTHER" id="PTHR30532">
    <property type="entry name" value="IRON III DICITRATE-BINDING PERIPLASMIC PROTEIN"/>
    <property type="match status" value="1"/>
</dbReference>
<keyword evidence="4 5" id="KW-0732">Signal</keyword>
<sequence length="318" mass="33763">MLDKTLRPLLGVLAALLLVAGCSGGAPTPEPAAADAAPRTVQTGDGPVEVPANPQRIVTLHNYTTTALLDVGVTPVGTIQVSGATMLPQFTRALSGVPTVGQNDQIDYEKIASLQPDLIVGGAVPGIDYGYDKLSAIAPTVMWPMTVPADWKRVSVETAGLVGRTAQIEELRTRYDQRAADLRSRFATGLARTPVALVLGYDDGTFGSNGPESWGGTVLSDIGARFASVSAGEDAAAEYYGYDQLPRLDDAGAILLEGSPEDDRPTAGTQMLVDQPLWRNRPAVRDGKTFVLHNFYPLHYGQALAVLDQLEQEVLPKL</sequence>
<gene>
    <name evidence="7" type="ORF">WHI96_20140</name>
</gene>
<evidence type="ECO:0000256" key="5">
    <source>
        <dbReference type="SAM" id="SignalP"/>
    </source>
</evidence>
<feature type="chain" id="PRO_5045728295" evidence="5">
    <location>
        <begin position="26"/>
        <end position="318"/>
    </location>
</feature>
<dbReference type="EMBL" id="JBEDNP010000012">
    <property type="protein sequence ID" value="MEQ3541127.1"/>
    <property type="molecule type" value="Genomic_DNA"/>
</dbReference>
<dbReference type="PANTHER" id="PTHR30532:SF1">
    <property type="entry name" value="IRON(3+)-HYDROXAMATE-BINDING PROTEIN FHUD"/>
    <property type="match status" value="1"/>
</dbReference>